<evidence type="ECO:0000313" key="2">
    <source>
        <dbReference type="EMBL" id="ODP29424.1"/>
    </source>
</evidence>
<sequence>MAYEWERCPRCDSAKVTTGSGWGIACILFYFGAMICFVIAYIADNNLMVQPIAYTIDNQLMKHPIALGIIILIGLLTLFTCIKIIKSGMTSRCETCSYAWEPTKIED</sequence>
<protein>
    <submittedName>
        <fullName evidence="2">Uncharacterized protein</fullName>
    </submittedName>
</protein>
<dbReference type="STRING" id="1886670.PTI45_01433"/>
<organism evidence="2 3">
    <name type="scientific">Paenibacillus nuruki</name>
    <dbReference type="NCBI Taxonomy" id="1886670"/>
    <lineage>
        <taxon>Bacteria</taxon>
        <taxon>Bacillati</taxon>
        <taxon>Bacillota</taxon>
        <taxon>Bacilli</taxon>
        <taxon>Bacillales</taxon>
        <taxon>Paenibacillaceae</taxon>
        <taxon>Paenibacillus</taxon>
    </lineage>
</organism>
<keyword evidence="1" id="KW-0812">Transmembrane</keyword>
<dbReference type="PROSITE" id="PS51257">
    <property type="entry name" value="PROKAR_LIPOPROTEIN"/>
    <property type="match status" value="1"/>
</dbReference>
<keyword evidence="3" id="KW-1185">Reference proteome</keyword>
<evidence type="ECO:0000256" key="1">
    <source>
        <dbReference type="SAM" id="Phobius"/>
    </source>
</evidence>
<evidence type="ECO:0000313" key="3">
    <source>
        <dbReference type="Proteomes" id="UP000094578"/>
    </source>
</evidence>
<dbReference type="RefSeq" id="WP_069326846.1">
    <property type="nucleotide sequence ID" value="NZ_MDER01000031.1"/>
</dbReference>
<accession>A0A1E3L6Y8</accession>
<proteinExistence type="predicted"/>
<feature type="transmembrane region" description="Helical" evidence="1">
    <location>
        <begin position="63"/>
        <end position="82"/>
    </location>
</feature>
<comment type="caution">
    <text evidence="2">The sequence shown here is derived from an EMBL/GenBank/DDBJ whole genome shotgun (WGS) entry which is preliminary data.</text>
</comment>
<reference evidence="2 3" key="1">
    <citation type="submission" date="2016-08" db="EMBL/GenBank/DDBJ databases">
        <title>Genome sequencing of Paenibacillus sp. TI45-13ar, isolated from Korean traditional nuruk.</title>
        <authorList>
            <person name="Kim S.-J."/>
        </authorList>
    </citation>
    <scope>NUCLEOTIDE SEQUENCE [LARGE SCALE GENOMIC DNA]</scope>
    <source>
        <strain evidence="2 3">TI45-13ar</strain>
    </source>
</reference>
<feature type="transmembrane region" description="Helical" evidence="1">
    <location>
        <begin position="21"/>
        <end position="43"/>
    </location>
</feature>
<dbReference type="Proteomes" id="UP000094578">
    <property type="component" value="Unassembled WGS sequence"/>
</dbReference>
<keyword evidence="1" id="KW-0472">Membrane</keyword>
<name>A0A1E3L6Y8_9BACL</name>
<dbReference type="EMBL" id="MDER01000031">
    <property type="protein sequence ID" value="ODP29424.1"/>
    <property type="molecule type" value="Genomic_DNA"/>
</dbReference>
<dbReference type="AlphaFoldDB" id="A0A1E3L6Y8"/>
<gene>
    <name evidence="2" type="ORF">PTI45_01433</name>
</gene>
<keyword evidence="1" id="KW-1133">Transmembrane helix</keyword>